<evidence type="ECO:0000256" key="3">
    <source>
        <dbReference type="ARBA" id="ARBA00022692"/>
    </source>
</evidence>
<feature type="domain" description="DUF3817" evidence="7">
    <location>
        <begin position="2"/>
        <end position="90"/>
    </location>
</feature>
<dbReference type="NCBIfam" id="TIGR03954">
    <property type="entry name" value="integ_memb_HG"/>
    <property type="match status" value="1"/>
</dbReference>
<reference evidence="8 9" key="1">
    <citation type="submission" date="2020-08" db="EMBL/GenBank/DDBJ databases">
        <title>Description of novel Flavobacterium F-392 isolate.</title>
        <authorList>
            <person name="Saticioglu I.B."/>
            <person name="Duman M."/>
            <person name="Altun S."/>
        </authorList>
    </citation>
    <scope>NUCLEOTIDE SEQUENCE [LARGE SCALE GENOMIC DNA]</scope>
    <source>
        <strain evidence="8 9">F-392</strain>
    </source>
</reference>
<accession>A0A923SF79</accession>
<comment type="subcellular location">
    <subcellularLocation>
        <location evidence="1">Cell membrane</location>
        <topology evidence="1">Multi-pass membrane protein</topology>
    </subcellularLocation>
</comment>
<dbReference type="PANTHER" id="PTHR40077:SF1">
    <property type="entry name" value="MEMBRANE PROTEIN"/>
    <property type="match status" value="1"/>
</dbReference>
<sequence length="94" mass="10788">MLKIFKITAILEGISYLTLFSNMLFIKPTNFELYHTLLYPIGMSHGVLFIGYVILAVLLKSAQKWDLKTFGIILVASLIPFGTFYVEKKYLQHV</sequence>
<dbReference type="AlphaFoldDB" id="A0A923SF79"/>
<dbReference type="EMBL" id="JACRUL010000012">
    <property type="protein sequence ID" value="MBC5844180.1"/>
    <property type="molecule type" value="Genomic_DNA"/>
</dbReference>
<name>A0A923SF79_9FLAO</name>
<feature type="transmembrane region" description="Helical" evidence="6">
    <location>
        <begin position="37"/>
        <end position="58"/>
    </location>
</feature>
<dbReference type="GO" id="GO:0005886">
    <property type="term" value="C:plasma membrane"/>
    <property type="evidence" value="ECO:0007669"/>
    <property type="project" value="UniProtKB-SubCell"/>
</dbReference>
<dbReference type="PANTHER" id="PTHR40077">
    <property type="entry name" value="MEMBRANE PROTEIN-RELATED"/>
    <property type="match status" value="1"/>
</dbReference>
<evidence type="ECO:0000256" key="4">
    <source>
        <dbReference type="ARBA" id="ARBA00022989"/>
    </source>
</evidence>
<protein>
    <submittedName>
        <fullName evidence="8">DUF3817 domain-containing protein</fullName>
    </submittedName>
</protein>
<keyword evidence="2" id="KW-1003">Cell membrane</keyword>
<keyword evidence="3 6" id="KW-0812">Transmembrane</keyword>
<keyword evidence="4 6" id="KW-1133">Transmembrane helix</keyword>
<keyword evidence="5 6" id="KW-0472">Membrane</keyword>
<evidence type="ECO:0000256" key="2">
    <source>
        <dbReference type="ARBA" id="ARBA00022475"/>
    </source>
</evidence>
<keyword evidence="9" id="KW-1185">Reference proteome</keyword>
<feature type="transmembrane region" description="Helical" evidence="6">
    <location>
        <begin position="7"/>
        <end position="25"/>
    </location>
</feature>
<evidence type="ECO:0000313" key="8">
    <source>
        <dbReference type="EMBL" id="MBC5844180.1"/>
    </source>
</evidence>
<dbReference type="Proteomes" id="UP000641454">
    <property type="component" value="Unassembled WGS sequence"/>
</dbReference>
<dbReference type="RefSeq" id="WP_187017851.1">
    <property type="nucleotide sequence ID" value="NZ_JACRUK010000012.1"/>
</dbReference>
<gene>
    <name evidence="8" type="ORF">H8R25_06995</name>
</gene>
<evidence type="ECO:0000256" key="1">
    <source>
        <dbReference type="ARBA" id="ARBA00004651"/>
    </source>
</evidence>
<evidence type="ECO:0000256" key="6">
    <source>
        <dbReference type="SAM" id="Phobius"/>
    </source>
</evidence>
<feature type="transmembrane region" description="Helical" evidence="6">
    <location>
        <begin position="70"/>
        <end position="86"/>
    </location>
</feature>
<comment type="caution">
    <text evidence="8">The sequence shown here is derived from an EMBL/GenBank/DDBJ whole genome shotgun (WGS) entry which is preliminary data.</text>
</comment>
<organism evidence="8 9">
    <name type="scientific">Flavobacterium muglaense</name>
    <dbReference type="NCBI Taxonomy" id="2764716"/>
    <lineage>
        <taxon>Bacteria</taxon>
        <taxon>Pseudomonadati</taxon>
        <taxon>Bacteroidota</taxon>
        <taxon>Flavobacteriia</taxon>
        <taxon>Flavobacteriales</taxon>
        <taxon>Flavobacteriaceae</taxon>
        <taxon>Flavobacterium</taxon>
    </lineage>
</organism>
<proteinExistence type="predicted"/>
<evidence type="ECO:0000313" key="9">
    <source>
        <dbReference type="Proteomes" id="UP000641454"/>
    </source>
</evidence>
<dbReference type="Pfam" id="PF12823">
    <property type="entry name" value="DUF3817"/>
    <property type="match status" value="1"/>
</dbReference>
<evidence type="ECO:0000256" key="5">
    <source>
        <dbReference type="ARBA" id="ARBA00023136"/>
    </source>
</evidence>
<dbReference type="InterPro" id="IPR023845">
    <property type="entry name" value="DUF3817_TM"/>
</dbReference>
<evidence type="ECO:0000259" key="7">
    <source>
        <dbReference type="Pfam" id="PF12823"/>
    </source>
</evidence>